<accession>A0ABN3GC81</accession>
<keyword evidence="1" id="KW-1133">Transmembrane helix</keyword>
<keyword evidence="1" id="KW-0472">Membrane</keyword>
<reference evidence="2 3" key="1">
    <citation type="journal article" date="2019" name="Int. J. Syst. Evol. Microbiol.">
        <title>The Global Catalogue of Microorganisms (GCM) 10K type strain sequencing project: providing services to taxonomists for standard genome sequencing and annotation.</title>
        <authorList>
            <consortium name="The Broad Institute Genomics Platform"/>
            <consortium name="The Broad Institute Genome Sequencing Center for Infectious Disease"/>
            <person name="Wu L."/>
            <person name="Ma J."/>
        </authorList>
    </citation>
    <scope>NUCLEOTIDE SEQUENCE [LARGE SCALE GENOMIC DNA]</scope>
    <source>
        <strain evidence="2 3">JCM 16221</strain>
    </source>
</reference>
<sequence>MLLCAVLGRLTIRSWFVLPLLFLGSASGVAALLDLVLRQPTSLDGDLTLSAPLLFGFAAGLTMLSAGNVRWNHRWQRFGLRTGYPLLMLACAISMDGLTLPMVAALVIGPIAAMLLTTILIRTYHERDEADCLRAT</sequence>
<organism evidence="2 3">
    <name type="scientific">Saccharopolyspora halophila</name>
    <dbReference type="NCBI Taxonomy" id="405551"/>
    <lineage>
        <taxon>Bacteria</taxon>
        <taxon>Bacillati</taxon>
        <taxon>Actinomycetota</taxon>
        <taxon>Actinomycetes</taxon>
        <taxon>Pseudonocardiales</taxon>
        <taxon>Pseudonocardiaceae</taxon>
        <taxon>Saccharopolyspora</taxon>
    </lineage>
</organism>
<proteinExistence type="predicted"/>
<dbReference type="EMBL" id="BAAARA010000008">
    <property type="protein sequence ID" value="GAA2348372.1"/>
    <property type="molecule type" value="Genomic_DNA"/>
</dbReference>
<name>A0ABN3GC81_9PSEU</name>
<evidence type="ECO:0000313" key="2">
    <source>
        <dbReference type="EMBL" id="GAA2348372.1"/>
    </source>
</evidence>
<protein>
    <recommendedName>
        <fullName evidence="4">Permease</fullName>
    </recommendedName>
</protein>
<evidence type="ECO:0000256" key="1">
    <source>
        <dbReference type="SAM" id="Phobius"/>
    </source>
</evidence>
<dbReference type="Proteomes" id="UP001501218">
    <property type="component" value="Unassembled WGS sequence"/>
</dbReference>
<feature type="transmembrane region" description="Helical" evidence="1">
    <location>
        <begin position="49"/>
        <end position="66"/>
    </location>
</feature>
<comment type="caution">
    <text evidence="2">The sequence shown here is derived from an EMBL/GenBank/DDBJ whole genome shotgun (WGS) entry which is preliminary data.</text>
</comment>
<keyword evidence="3" id="KW-1185">Reference proteome</keyword>
<evidence type="ECO:0008006" key="4">
    <source>
        <dbReference type="Google" id="ProtNLM"/>
    </source>
</evidence>
<gene>
    <name evidence="2" type="ORF">GCM10009854_27070</name>
</gene>
<keyword evidence="1" id="KW-0812">Transmembrane</keyword>
<feature type="transmembrane region" description="Helical" evidence="1">
    <location>
        <begin position="78"/>
        <end position="95"/>
    </location>
</feature>
<feature type="transmembrane region" description="Helical" evidence="1">
    <location>
        <begin position="12"/>
        <end position="37"/>
    </location>
</feature>
<feature type="transmembrane region" description="Helical" evidence="1">
    <location>
        <begin position="101"/>
        <end position="121"/>
    </location>
</feature>
<evidence type="ECO:0000313" key="3">
    <source>
        <dbReference type="Proteomes" id="UP001501218"/>
    </source>
</evidence>